<feature type="compositionally biased region" description="Low complexity" evidence="1">
    <location>
        <begin position="112"/>
        <end position="121"/>
    </location>
</feature>
<accession>A0A401GE78</accession>
<dbReference type="AlphaFoldDB" id="A0A401GE78"/>
<keyword evidence="3" id="KW-1185">Reference proteome</keyword>
<dbReference type="Proteomes" id="UP000287166">
    <property type="component" value="Unassembled WGS sequence"/>
</dbReference>
<organism evidence="2 3">
    <name type="scientific">Sparassis crispa</name>
    <dbReference type="NCBI Taxonomy" id="139825"/>
    <lineage>
        <taxon>Eukaryota</taxon>
        <taxon>Fungi</taxon>
        <taxon>Dikarya</taxon>
        <taxon>Basidiomycota</taxon>
        <taxon>Agaricomycotina</taxon>
        <taxon>Agaricomycetes</taxon>
        <taxon>Polyporales</taxon>
        <taxon>Sparassidaceae</taxon>
        <taxon>Sparassis</taxon>
    </lineage>
</organism>
<dbReference type="EMBL" id="BFAD01000003">
    <property type="protein sequence ID" value="GBE80441.1"/>
    <property type="molecule type" value="Genomic_DNA"/>
</dbReference>
<sequence>MSSLISHLLSCCLRSHSPVQGEADERTHLIPETTITDIPQPRSYVVDQQKLKDRLGTIVRAKEGKMVNVNTPLPFNLHHKSFPETSRSASTSGQRGPSDTEAASRSREPSRSIETSRSTSSLHPGDASYLPPSEPAAVRRPILNARLVRTAIRRGRSATRGRMGRFGDDARDAGRQMNGNGGGIEHGGVDASSTEPQTEDVYTAEADAPAAASAAVQENADIDTEATPHALDVGFQIADVGKIAQSWGE</sequence>
<comment type="caution">
    <text evidence="2">The sequence shown here is derived from an EMBL/GenBank/DDBJ whole genome shotgun (WGS) entry which is preliminary data.</text>
</comment>
<dbReference type="GeneID" id="38777358"/>
<feature type="compositionally biased region" description="Basic and acidic residues" evidence="1">
    <location>
        <begin position="165"/>
        <end position="174"/>
    </location>
</feature>
<proteinExistence type="predicted"/>
<protein>
    <submittedName>
        <fullName evidence="2">Uncharacterized protein</fullName>
    </submittedName>
</protein>
<name>A0A401GE78_9APHY</name>
<feature type="region of interest" description="Disordered" evidence="1">
    <location>
        <begin position="154"/>
        <end position="199"/>
    </location>
</feature>
<feature type="region of interest" description="Disordered" evidence="1">
    <location>
        <begin position="70"/>
        <end position="135"/>
    </location>
</feature>
<evidence type="ECO:0000313" key="3">
    <source>
        <dbReference type="Proteomes" id="UP000287166"/>
    </source>
</evidence>
<dbReference type="OrthoDB" id="3227079at2759"/>
<feature type="compositionally biased region" description="Basic residues" evidence="1">
    <location>
        <begin position="154"/>
        <end position="163"/>
    </location>
</feature>
<dbReference type="STRING" id="139825.A0A401GE78"/>
<gene>
    <name evidence="2" type="ORF">SCP_0301560</name>
</gene>
<feature type="compositionally biased region" description="Basic and acidic residues" evidence="1">
    <location>
        <begin position="102"/>
        <end position="111"/>
    </location>
</feature>
<dbReference type="RefSeq" id="XP_027611354.1">
    <property type="nucleotide sequence ID" value="XM_027755553.1"/>
</dbReference>
<evidence type="ECO:0000313" key="2">
    <source>
        <dbReference type="EMBL" id="GBE80441.1"/>
    </source>
</evidence>
<reference evidence="2 3" key="1">
    <citation type="journal article" date="2018" name="Sci. Rep.">
        <title>Genome sequence of the cauliflower mushroom Sparassis crispa (Hanabiratake) and its association with beneficial usage.</title>
        <authorList>
            <person name="Kiyama R."/>
            <person name="Furutani Y."/>
            <person name="Kawaguchi K."/>
            <person name="Nakanishi T."/>
        </authorList>
    </citation>
    <scope>NUCLEOTIDE SEQUENCE [LARGE SCALE GENOMIC DNA]</scope>
</reference>
<evidence type="ECO:0000256" key="1">
    <source>
        <dbReference type="SAM" id="MobiDB-lite"/>
    </source>
</evidence>
<feature type="compositionally biased region" description="Polar residues" evidence="1">
    <location>
        <begin position="83"/>
        <end position="97"/>
    </location>
</feature>
<dbReference type="InParanoid" id="A0A401GE78"/>